<protein>
    <submittedName>
        <fullName evidence="2">Uncharacterized protein</fullName>
    </submittedName>
</protein>
<comment type="caution">
    <text evidence="2">The sequence shown here is derived from an EMBL/GenBank/DDBJ whole genome shotgun (WGS) entry which is preliminary data.</text>
</comment>
<evidence type="ECO:0000256" key="1">
    <source>
        <dbReference type="SAM" id="MobiDB-lite"/>
    </source>
</evidence>
<proteinExistence type="predicted"/>
<dbReference type="AlphaFoldDB" id="A0A5M3MTY3"/>
<dbReference type="RefSeq" id="XP_007767838.1">
    <property type="nucleotide sequence ID" value="XM_007769648.1"/>
</dbReference>
<organism evidence="2 3">
    <name type="scientific">Coniophora puteana (strain RWD-64-598)</name>
    <name type="common">Brown rot fungus</name>
    <dbReference type="NCBI Taxonomy" id="741705"/>
    <lineage>
        <taxon>Eukaryota</taxon>
        <taxon>Fungi</taxon>
        <taxon>Dikarya</taxon>
        <taxon>Basidiomycota</taxon>
        <taxon>Agaricomycotina</taxon>
        <taxon>Agaricomycetes</taxon>
        <taxon>Agaricomycetidae</taxon>
        <taxon>Boletales</taxon>
        <taxon>Coniophorineae</taxon>
        <taxon>Coniophoraceae</taxon>
        <taxon>Coniophora</taxon>
    </lineage>
</organism>
<gene>
    <name evidence="2" type="ORF">CONPUDRAFT_152898</name>
</gene>
<evidence type="ECO:0000313" key="2">
    <source>
        <dbReference type="EMBL" id="EIW82011.1"/>
    </source>
</evidence>
<keyword evidence="3" id="KW-1185">Reference proteome</keyword>
<accession>A0A5M3MTY3</accession>
<sequence>MDAAELAPPIPFLSEVARDEGVNTLPANRSSHPDTPPPSFGGLDHQGVHFIHCRMPSGSDSAAPPLKHANTGKERAVDPPSPPIEGAISIAAPVVGIPHSLPRPCICFQAPLESDSISITLASSILGTRVLRKGFPLPASVAPARAVHIPSTDWVAVWDVMDNEDRASLSHVVIACTPPAPPPPAAPPHAASSEFPSCPQFPPGLFPPHLFQCLLTFLPCSLPDCEHFLHLNVQSACAAATPALAAAPAPFAHPAPVIAHVLAAMPTLVAAAVPSPLAHCLPTTLSQLSGLTLPIPPKVVAAMKVRWVTHITLTALTNEALQGLWNNTHNERMASIASTGVLTIMPTMWDLAEQDPGNALRWASIWEEHGCMIHVHPDLYKEGHWTVFLCYDIEVRHNLASGSEDFNPLVWQEHVWNCLVTEWQMDWVN</sequence>
<dbReference type="GeneID" id="19203098"/>
<dbReference type="Proteomes" id="UP000053558">
    <property type="component" value="Unassembled WGS sequence"/>
</dbReference>
<evidence type="ECO:0000313" key="3">
    <source>
        <dbReference type="Proteomes" id="UP000053558"/>
    </source>
</evidence>
<dbReference type="EMBL" id="JH711577">
    <property type="protein sequence ID" value="EIW82011.1"/>
    <property type="molecule type" value="Genomic_DNA"/>
</dbReference>
<reference evidence="3" key="1">
    <citation type="journal article" date="2012" name="Science">
        <title>The Paleozoic origin of enzymatic lignin decomposition reconstructed from 31 fungal genomes.</title>
        <authorList>
            <person name="Floudas D."/>
            <person name="Binder M."/>
            <person name="Riley R."/>
            <person name="Barry K."/>
            <person name="Blanchette R.A."/>
            <person name="Henrissat B."/>
            <person name="Martinez A.T."/>
            <person name="Otillar R."/>
            <person name="Spatafora J.W."/>
            <person name="Yadav J.S."/>
            <person name="Aerts A."/>
            <person name="Benoit I."/>
            <person name="Boyd A."/>
            <person name="Carlson A."/>
            <person name="Copeland A."/>
            <person name="Coutinho P.M."/>
            <person name="de Vries R.P."/>
            <person name="Ferreira P."/>
            <person name="Findley K."/>
            <person name="Foster B."/>
            <person name="Gaskell J."/>
            <person name="Glotzer D."/>
            <person name="Gorecki P."/>
            <person name="Heitman J."/>
            <person name="Hesse C."/>
            <person name="Hori C."/>
            <person name="Igarashi K."/>
            <person name="Jurgens J.A."/>
            <person name="Kallen N."/>
            <person name="Kersten P."/>
            <person name="Kohler A."/>
            <person name="Kuees U."/>
            <person name="Kumar T.K.A."/>
            <person name="Kuo A."/>
            <person name="LaButti K."/>
            <person name="Larrondo L.F."/>
            <person name="Lindquist E."/>
            <person name="Ling A."/>
            <person name="Lombard V."/>
            <person name="Lucas S."/>
            <person name="Lundell T."/>
            <person name="Martin R."/>
            <person name="McLaughlin D.J."/>
            <person name="Morgenstern I."/>
            <person name="Morin E."/>
            <person name="Murat C."/>
            <person name="Nagy L.G."/>
            <person name="Nolan M."/>
            <person name="Ohm R.A."/>
            <person name="Patyshakuliyeva A."/>
            <person name="Rokas A."/>
            <person name="Ruiz-Duenas F.J."/>
            <person name="Sabat G."/>
            <person name="Salamov A."/>
            <person name="Samejima M."/>
            <person name="Schmutz J."/>
            <person name="Slot J.C."/>
            <person name="St John F."/>
            <person name="Stenlid J."/>
            <person name="Sun H."/>
            <person name="Sun S."/>
            <person name="Syed K."/>
            <person name="Tsang A."/>
            <person name="Wiebenga A."/>
            <person name="Young D."/>
            <person name="Pisabarro A."/>
            <person name="Eastwood D.C."/>
            <person name="Martin F."/>
            <person name="Cullen D."/>
            <person name="Grigoriev I.V."/>
            <person name="Hibbett D.S."/>
        </authorList>
    </citation>
    <scope>NUCLEOTIDE SEQUENCE [LARGE SCALE GENOMIC DNA]</scope>
    <source>
        <strain evidence="3">RWD-64-598 SS2</strain>
    </source>
</reference>
<dbReference type="KEGG" id="cput:CONPUDRAFT_152898"/>
<feature type="region of interest" description="Disordered" evidence="1">
    <location>
        <begin position="58"/>
        <end position="78"/>
    </location>
</feature>
<name>A0A5M3MTY3_CONPW</name>
<feature type="region of interest" description="Disordered" evidence="1">
    <location>
        <begin position="23"/>
        <end position="43"/>
    </location>
</feature>